<organism evidence="2">
    <name type="scientific">Brassica napus</name>
    <name type="common">Rape</name>
    <dbReference type="NCBI Taxonomy" id="3708"/>
    <lineage>
        <taxon>Eukaryota</taxon>
        <taxon>Viridiplantae</taxon>
        <taxon>Streptophyta</taxon>
        <taxon>Embryophyta</taxon>
        <taxon>Tracheophyta</taxon>
        <taxon>Spermatophyta</taxon>
        <taxon>Magnoliopsida</taxon>
        <taxon>eudicotyledons</taxon>
        <taxon>Gunneridae</taxon>
        <taxon>Pentapetalae</taxon>
        <taxon>rosids</taxon>
        <taxon>malvids</taxon>
        <taxon>Brassicales</taxon>
        <taxon>Brassicaceae</taxon>
        <taxon>Brassiceae</taxon>
        <taxon>Brassica</taxon>
    </lineage>
</organism>
<reference evidence="2" key="1">
    <citation type="submission" date="2021-01" db="EMBL/GenBank/DDBJ databases">
        <authorList>
            <consortium name="Genoscope - CEA"/>
            <person name="William W."/>
        </authorList>
    </citation>
    <scope>NUCLEOTIDE SEQUENCE</scope>
</reference>
<dbReference type="AlphaFoldDB" id="A0A816K470"/>
<name>A0A816K470_BRANA</name>
<accession>A0A816K470</accession>
<feature type="region of interest" description="Disordered" evidence="1">
    <location>
        <begin position="52"/>
        <end position="73"/>
    </location>
</feature>
<sequence>MEAKIETLSFTLENQPEFQRVITFILNEHLWWLTLNLIWVSPCVYVGGHTSPHCGRSASERSGADCYSRGSGE</sequence>
<evidence type="ECO:0000313" key="2">
    <source>
        <dbReference type="EMBL" id="CAF1919662.1"/>
    </source>
</evidence>
<evidence type="ECO:0000256" key="1">
    <source>
        <dbReference type="SAM" id="MobiDB-lite"/>
    </source>
</evidence>
<dbReference type="EMBL" id="HG994366">
    <property type="protein sequence ID" value="CAF1919662.1"/>
    <property type="molecule type" value="Genomic_DNA"/>
</dbReference>
<dbReference type="Proteomes" id="UP001295469">
    <property type="component" value="Chromosome C02"/>
</dbReference>
<protein>
    <submittedName>
        <fullName evidence="2">(rape) hypothetical protein</fullName>
    </submittedName>
</protein>
<gene>
    <name evidence="2" type="ORF">DARMORV10_C02P49130.1</name>
</gene>
<proteinExistence type="predicted"/>